<reference evidence="1 2" key="1">
    <citation type="submission" date="2019-05" db="EMBL/GenBank/DDBJ databases">
        <title>Another draft genome of Portunus trituberculatus and its Hox gene families provides insights of decapod evolution.</title>
        <authorList>
            <person name="Jeong J.-H."/>
            <person name="Song I."/>
            <person name="Kim S."/>
            <person name="Choi T."/>
            <person name="Kim D."/>
            <person name="Ryu S."/>
            <person name="Kim W."/>
        </authorList>
    </citation>
    <scope>NUCLEOTIDE SEQUENCE [LARGE SCALE GENOMIC DNA]</scope>
    <source>
        <tissue evidence="1">Muscle</tissue>
    </source>
</reference>
<proteinExistence type="predicted"/>
<comment type="caution">
    <text evidence="1">The sequence shown here is derived from an EMBL/GenBank/DDBJ whole genome shotgun (WGS) entry which is preliminary data.</text>
</comment>
<keyword evidence="2" id="KW-1185">Reference proteome</keyword>
<name>A0A5B7F5X3_PORTR</name>
<accession>A0A5B7F5X3</accession>
<evidence type="ECO:0000313" key="1">
    <source>
        <dbReference type="EMBL" id="MPC40493.1"/>
    </source>
</evidence>
<organism evidence="1 2">
    <name type="scientific">Portunus trituberculatus</name>
    <name type="common">Swimming crab</name>
    <name type="synonym">Neptunus trituberculatus</name>
    <dbReference type="NCBI Taxonomy" id="210409"/>
    <lineage>
        <taxon>Eukaryota</taxon>
        <taxon>Metazoa</taxon>
        <taxon>Ecdysozoa</taxon>
        <taxon>Arthropoda</taxon>
        <taxon>Crustacea</taxon>
        <taxon>Multicrustacea</taxon>
        <taxon>Malacostraca</taxon>
        <taxon>Eumalacostraca</taxon>
        <taxon>Eucarida</taxon>
        <taxon>Decapoda</taxon>
        <taxon>Pleocyemata</taxon>
        <taxon>Brachyura</taxon>
        <taxon>Eubrachyura</taxon>
        <taxon>Portunoidea</taxon>
        <taxon>Portunidae</taxon>
        <taxon>Portuninae</taxon>
        <taxon>Portunus</taxon>
    </lineage>
</organism>
<evidence type="ECO:0000313" key="2">
    <source>
        <dbReference type="Proteomes" id="UP000324222"/>
    </source>
</evidence>
<sequence length="106" mass="11728">MAPYFASPRLITAMAQSAIFVEPASELVPWCHKPPCWRALGGICSVSRPRFSRLLPVAIRGQTWGLALLMEGDWIKESAEGLNEEGVGMCLLTYDPVKEFLLSLFS</sequence>
<dbReference type="Proteomes" id="UP000324222">
    <property type="component" value="Unassembled WGS sequence"/>
</dbReference>
<dbReference type="EMBL" id="VSRR010004713">
    <property type="protein sequence ID" value="MPC40493.1"/>
    <property type="molecule type" value="Genomic_DNA"/>
</dbReference>
<gene>
    <name evidence="1" type="ORF">E2C01_034054</name>
</gene>
<dbReference type="AlphaFoldDB" id="A0A5B7F5X3"/>
<protein>
    <submittedName>
        <fullName evidence="1">Uncharacterized protein</fullName>
    </submittedName>
</protein>